<dbReference type="GO" id="GO:0005771">
    <property type="term" value="C:multivesicular body"/>
    <property type="evidence" value="ECO:0007669"/>
    <property type="project" value="TreeGrafter"/>
</dbReference>
<dbReference type="PANTHER" id="PTHR22761:SF7">
    <property type="entry name" value="SNF7 FAMILY PROTEIN"/>
    <property type="match status" value="1"/>
</dbReference>
<evidence type="ECO:0000313" key="3">
    <source>
        <dbReference type="RefSeq" id="XP_031393375.1"/>
    </source>
</evidence>
<dbReference type="AlphaFoldDB" id="A0A6P8D9N4"/>
<dbReference type="PANTHER" id="PTHR22761">
    <property type="entry name" value="CHARGED MULTIVESICULAR BODY PROTEIN"/>
    <property type="match status" value="1"/>
</dbReference>
<feature type="compositionally biased region" description="Polar residues" evidence="1">
    <location>
        <begin position="372"/>
        <end position="384"/>
    </location>
</feature>
<dbReference type="GO" id="GO:0032511">
    <property type="term" value="P:late endosome to vacuole transport via multivesicular body sorting pathway"/>
    <property type="evidence" value="ECO:0007669"/>
    <property type="project" value="TreeGrafter"/>
</dbReference>
<dbReference type="OrthoDB" id="10250120at2759"/>
<reference evidence="2" key="1">
    <citation type="journal article" date="2020" name="Plant Biotechnol. J.">
        <title>The pomegranate (Punica granatum L.) draft genome dissects genetic divergence between soft- and hard-seeded cultivars.</title>
        <authorList>
            <person name="Luo X."/>
            <person name="Li H."/>
            <person name="Wu Z."/>
            <person name="Yao W."/>
            <person name="Zhao P."/>
            <person name="Cao D."/>
            <person name="Yu H."/>
            <person name="Li K."/>
            <person name="Poudel K."/>
            <person name="Zhao D."/>
            <person name="Zhang F."/>
            <person name="Xia X."/>
            <person name="Chen L."/>
            <person name="Wang Q."/>
            <person name="Jing D."/>
            <person name="Cao S."/>
        </authorList>
    </citation>
    <scope>NUCLEOTIDE SEQUENCE [LARGE SCALE GENOMIC DNA]</scope>
    <source>
        <strain evidence="2">cv. Tunisia</strain>
    </source>
</reference>
<organism evidence="2 3">
    <name type="scientific">Punica granatum</name>
    <name type="common">Pomegranate</name>
    <dbReference type="NCBI Taxonomy" id="22663"/>
    <lineage>
        <taxon>Eukaryota</taxon>
        <taxon>Viridiplantae</taxon>
        <taxon>Streptophyta</taxon>
        <taxon>Embryophyta</taxon>
        <taxon>Tracheophyta</taxon>
        <taxon>Spermatophyta</taxon>
        <taxon>Magnoliopsida</taxon>
        <taxon>eudicotyledons</taxon>
        <taxon>Gunneridae</taxon>
        <taxon>Pentapetalae</taxon>
        <taxon>rosids</taxon>
        <taxon>malvids</taxon>
        <taxon>Myrtales</taxon>
        <taxon>Lythraceae</taxon>
        <taxon>Punica</taxon>
    </lineage>
</organism>
<dbReference type="InterPro" id="IPR005024">
    <property type="entry name" value="Snf7_fam"/>
</dbReference>
<reference evidence="3" key="2">
    <citation type="submission" date="2025-08" db="UniProtKB">
        <authorList>
            <consortium name="RefSeq"/>
        </authorList>
    </citation>
    <scope>IDENTIFICATION</scope>
    <source>
        <tissue evidence="3">Leaf</tissue>
    </source>
</reference>
<feature type="compositionally biased region" description="Low complexity" evidence="1">
    <location>
        <begin position="385"/>
        <end position="403"/>
    </location>
</feature>
<dbReference type="GeneID" id="116205064"/>
<keyword evidence="2" id="KW-1185">Reference proteome</keyword>
<evidence type="ECO:0000256" key="1">
    <source>
        <dbReference type="SAM" id="MobiDB-lite"/>
    </source>
</evidence>
<dbReference type="GO" id="GO:0000815">
    <property type="term" value="C:ESCRT III complex"/>
    <property type="evidence" value="ECO:0007669"/>
    <property type="project" value="TreeGrafter"/>
</dbReference>
<dbReference type="Pfam" id="PF25880">
    <property type="entry name" value="WHD_CHMP7_1st"/>
    <property type="match status" value="1"/>
</dbReference>
<protein>
    <submittedName>
        <fullName evidence="3">Uncharacterized protein LOC116205064 isoform X1</fullName>
    </submittedName>
</protein>
<name>A0A6P8D9N4_PUNGR</name>
<accession>A0A6P8D9N4</accession>
<dbReference type="GO" id="GO:0006900">
    <property type="term" value="P:vesicle budding from membrane"/>
    <property type="evidence" value="ECO:0007669"/>
    <property type="project" value="TreeGrafter"/>
</dbReference>
<dbReference type="RefSeq" id="XP_031393375.1">
    <property type="nucleotide sequence ID" value="XM_031537515.1"/>
</dbReference>
<sequence length="434" mass="48822">MNCDSVREFVKREVPDWDDEVVATARFKAFSGQRSDWELRYHLWKDLILKVARHFGLFIIRPSQVKEWFNRDGLTPLCIDHVLLIMYNEGEIVRVSDLADPTSGRLSQILKKVRLLMFRPSTAEEALEDNLVLSALLKDKALEVVKHLSESNWTSSCIATLKRFGEICGGRDEASAVLSYLSGCGKARYLCNRKKEVIEGVKVSLSSDAISGITSLDCDVLHLVWTTEKLQQQLDVIDRRYEKSRSSAVASLRSGNKKVALRHARELKLASESREKCVSLLNRVEEVLNAISNAESTRKVSEAIQIGARAMKENKIIVEEVEHCLDEIDESIESQKQLEKALAESASSTSFEDEDVEDEFRKLELKIENENLQVESGSKSPIQQSDASETAASLSSALSSLRLVDQADENETDKSEQSIRKNTPETRVLQAEFA</sequence>
<dbReference type="Gene3D" id="6.10.140.1230">
    <property type="match status" value="1"/>
</dbReference>
<feature type="compositionally biased region" description="Basic and acidic residues" evidence="1">
    <location>
        <begin position="412"/>
        <end position="424"/>
    </location>
</feature>
<dbReference type="GO" id="GO:0009898">
    <property type="term" value="C:cytoplasmic side of plasma membrane"/>
    <property type="evidence" value="ECO:0007669"/>
    <property type="project" value="TreeGrafter"/>
</dbReference>
<dbReference type="Pfam" id="PF03357">
    <property type="entry name" value="Snf7"/>
    <property type="match status" value="1"/>
</dbReference>
<evidence type="ECO:0000313" key="2">
    <source>
        <dbReference type="Proteomes" id="UP000515151"/>
    </source>
</evidence>
<proteinExistence type="predicted"/>
<gene>
    <name evidence="3" type="primary">LOC116205064</name>
</gene>
<dbReference type="Proteomes" id="UP000515151">
    <property type="component" value="Chromosome 4"/>
</dbReference>
<feature type="region of interest" description="Disordered" evidence="1">
    <location>
        <begin position="372"/>
        <end position="434"/>
    </location>
</feature>